<sequence>MDNSLGGIDCWETLHAIHCGESVEVVENTSYFPTSCLVKIFRPLKFRKENPTRSIIITVRNHTRQANDAAHYGKILRRIDNKKLGRVNGNMRNNIATCNSAENQPMRAHQSGFEAQKW</sequence>
<accession>A0AAD9R3S6</accession>
<gene>
    <name evidence="1" type="ORF">P5673_002837</name>
</gene>
<dbReference type="Proteomes" id="UP001249851">
    <property type="component" value="Unassembled WGS sequence"/>
</dbReference>
<name>A0AAD9R3S6_ACRCE</name>
<dbReference type="EMBL" id="JARQWQ010000004">
    <property type="protein sequence ID" value="KAK2572574.1"/>
    <property type="molecule type" value="Genomic_DNA"/>
</dbReference>
<comment type="caution">
    <text evidence="1">The sequence shown here is derived from an EMBL/GenBank/DDBJ whole genome shotgun (WGS) entry which is preliminary data.</text>
</comment>
<proteinExistence type="predicted"/>
<evidence type="ECO:0000313" key="1">
    <source>
        <dbReference type="EMBL" id="KAK2572574.1"/>
    </source>
</evidence>
<evidence type="ECO:0000313" key="2">
    <source>
        <dbReference type="Proteomes" id="UP001249851"/>
    </source>
</evidence>
<reference evidence="1" key="1">
    <citation type="journal article" date="2023" name="G3 (Bethesda)">
        <title>Whole genome assembly and annotation of the endangered Caribbean coral Acropora cervicornis.</title>
        <authorList>
            <person name="Selwyn J.D."/>
            <person name="Vollmer S.V."/>
        </authorList>
    </citation>
    <scope>NUCLEOTIDE SEQUENCE</scope>
    <source>
        <strain evidence="1">K2</strain>
    </source>
</reference>
<protein>
    <submittedName>
        <fullName evidence="1">Uncharacterized protein</fullName>
    </submittedName>
</protein>
<reference evidence="1" key="2">
    <citation type="journal article" date="2023" name="Science">
        <title>Genomic signatures of disease resistance in endangered staghorn corals.</title>
        <authorList>
            <person name="Vollmer S.V."/>
            <person name="Selwyn J.D."/>
            <person name="Despard B.A."/>
            <person name="Roesel C.L."/>
        </authorList>
    </citation>
    <scope>NUCLEOTIDE SEQUENCE</scope>
    <source>
        <strain evidence="1">K2</strain>
    </source>
</reference>
<dbReference type="AlphaFoldDB" id="A0AAD9R3S6"/>
<keyword evidence="2" id="KW-1185">Reference proteome</keyword>
<organism evidence="1 2">
    <name type="scientific">Acropora cervicornis</name>
    <name type="common">Staghorn coral</name>
    <dbReference type="NCBI Taxonomy" id="6130"/>
    <lineage>
        <taxon>Eukaryota</taxon>
        <taxon>Metazoa</taxon>
        <taxon>Cnidaria</taxon>
        <taxon>Anthozoa</taxon>
        <taxon>Hexacorallia</taxon>
        <taxon>Scleractinia</taxon>
        <taxon>Astrocoeniina</taxon>
        <taxon>Acroporidae</taxon>
        <taxon>Acropora</taxon>
    </lineage>
</organism>